<proteinExistence type="predicted"/>
<evidence type="ECO:0000259" key="4">
    <source>
        <dbReference type="PROSITE" id="PS50157"/>
    </source>
</evidence>
<name>A0A2B4S3G2_STYPI</name>
<evidence type="ECO:0000313" key="7">
    <source>
        <dbReference type="Proteomes" id="UP000225706"/>
    </source>
</evidence>
<feature type="binding site" evidence="2">
    <location>
        <position position="23"/>
    </location>
    <ligand>
        <name>Zn(2+)</name>
        <dbReference type="ChEBI" id="CHEBI:29105"/>
    </ligand>
</feature>
<keyword evidence="2" id="KW-0862">Zinc</keyword>
<feature type="binding site" evidence="2">
    <location>
        <position position="72"/>
    </location>
    <ligand>
        <name>Zn(2+)</name>
        <dbReference type="ChEBI" id="CHEBI:29105"/>
    </ligand>
</feature>
<dbReference type="AlphaFoldDB" id="A0A2B4S3G2"/>
<dbReference type="Pfam" id="PF20231">
    <property type="entry name" value="DUF6589"/>
    <property type="match status" value="1"/>
</dbReference>
<protein>
    <submittedName>
        <fullName evidence="6">Uncharacterized protein</fullName>
    </submittedName>
</protein>
<evidence type="ECO:0000259" key="5">
    <source>
        <dbReference type="PROSITE" id="PS51915"/>
    </source>
</evidence>
<evidence type="ECO:0000256" key="2">
    <source>
        <dbReference type="PROSITE-ProRule" id="PRU01263"/>
    </source>
</evidence>
<dbReference type="GO" id="GO:0005634">
    <property type="term" value="C:nucleus"/>
    <property type="evidence" value="ECO:0007669"/>
    <property type="project" value="InterPro"/>
</dbReference>
<keyword evidence="2" id="KW-0479">Metal-binding</keyword>
<keyword evidence="7" id="KW-1185">Reference proteome</keyword>
<evidence type="ECO:0000313" key="6">
    <source>
        <dbReference type="EMBL" id="PFX23062.1"/>
    </source>
</evidence>
<feature type="domain" description="C2H2-type" evidence="4">
    <location>
        <begin position="859"/>
        <end position="887"/>
    </location>
</feature>
<reference evidence="7" key="1">
    <citation type="journal article" date="2017" name="bioRxiv">
        <title>Comparative analysis of the genomes of Stylophora pistillata and Acropora digitifera provides evidence for extensive differences between species of corals.</title>
        <authorList>
            <person name="Voolstra C.R."/>
            <person name="Li Y."/>
            <person name="Liew Y.J."/>
            <person name="Baumgarten S."/>
            <person name="Zoccola D."/>
            <person name="Flot J.-F."/>
            <person name="Tambutte S."/>
            <person name="Allemand D."/>
            <person name="Aranda M."/>
        </authorList>
    </citation>
    <scope>NUCLEOTIDE SEQUENCE [LARGE SCALE GENOMIC DNA]</scope>
</reference>
<dbReference type="PROSITE" id="PS51915">
    <property type="entry name" value="ZAD"/>
    <property type="match status" value="1"/>
</dbReference>
<feature type="compositionally biased region" description="Polar residues" evidence="3">
    <location>
        <begin position="1"/>
        <end position="14"/>
    </location>
</feature>
<dbReference type="OrthoDB" id="5966447at2759"/>
<keyword evidence="1" id="KW-0863">Zinc-finger</keyword>
<gene>
    <name evidence="6" type="ORF">AWC38_SpisGene12395</name>
</gene>
<organism evidence="6 7">
    <name type="scientific">Stylophora pistillata</name>
    <name type="common">Smooth cauliflower coral</name>
    <dbReference type="NCBI Taxonomy" id="50429"/>
    <lineage>
        <taxon>Eukaryota</taxon>
        <taxon>Metazoa</taxon>
        <taxon>Cnidaria</taxon>
        <taxon>Anthozoa</taxon>
        <taxon>Hexacorallia</taxon>
        <taxon>Scleractinia</taxon>
        <taxon>Astrocoeniina</taxon>
        <taxon>Pocilloporidae</taxon>
        <taxon>Stylophora</taxon>
    </lineage>
</organism>
<dbReference type="Proteomes" id="UP000225706">
    <property type="component" value="Unassembled WGS sequence"/>
</dbReference>
<sequence length="1123" mass="129323">MSNTIQNNTTPSKSARSHPSKICRHCRSNIACGRPRIHLFGPKSRNENLLKRLSDVLDAEVQPHDSLSEYFCQSCYREFLKVEKVLLQSKQIEAFRGKHKTSIEEQLTKGVQGGEGRQKRCNRNSPASVERQKRPKPLGPANESKKNCIPSAPRILLPKTDDFASNSHETIEGVTRIEEGPILDTCKTEVHLSYPSKKVIKVIKDATDAKIIRQLADSSYNYAANAIWSKIQLKNELAKKIEKEIDQECQNICSTKQPSMLRKCDPNSLMKFSDKEFEEELQLRTPVFHTFLKSAMGVEKQKKVKSCAPAMTMAASVLLKHRCQSMSAHAYRYSVGVLWHSGAKKQGFLRSNRWDVSASHSSTLSKLDEMGLLSGRELKDWKENLERHAYIKKALLEARKHCHKPEECIPQGFVTTDVSDLNLCFPALSMSMDIDLPSSVNNNPLHHNNMHVELEIDMVNDGKDNMKEILMRQGCVETSIYNMFELIEKEFPDLNYGDIDTSMIDKVLKIHESQKPKSYQIIGDNIDLYAKVKHMSSENKNKSIHWFAMNAVQDRITRLDLPDDMPIKDILEMENIEFLPSSIDNEKFLHDLIPLCARIGIEKLPALKCFKDVQINHIPHQYSKEAKTKSTQEPLGIVFKNENLNDEMIDIIQTIHEKFLPVTLQEKLTEDGDTILATEVAEKIFFGGDQLTDERARNSVYARSDGDSEFERLEGLIPKVEDWHAIRLVYQIMYDILYHPGSANDVGSMCSNMNVTNNINAKTTNVLDNFNYCKDYVKVETEAFVVAGIMSHFNMESLNCNITIPNYVENATKEVRIIWLHKQMKEMLERFIMTKQKEELDQLLQEVHQANQPRQKKVYLCRCCNKSYVYKKCLDRHEKKEHPEFEQPTELKTTEIHDSKSIREKDDCIYNYACARLGLGLLLHNFDDSVREGDGERTLRCWKFLMLIYKCYNHTKYAVAALQLLANVNAMLSPRKAHSLVWNRTINNKGGKAKNISLDLRMEHIVHLHKEMLANLGVNLTPECAARSSNAVKPVEELLRTVDNELLCKRSSGKHTVTRSQNDFELIVNELHSKGRVFQWRPEEHRHYQCFPEFKKTLVNNLNYKTLNKWINEHKKQWSKRGN</sequence>
<feature type="binding site" evidence="2">
    <location>
        <position position="26"/>
    </location>
    <ligand>
        <name>Zn(2+)</name>
        <dbReference type="ChEBI" id="CHEBI:29105"/>
    </ligand>
</feature>
<evidence type="ECO:0000256" key="1">
    <source>
        <dbReference type="PROSITE-ProRule" id="PRU00042"/>
    </source>
</evidence>
<dbReference type="InterPro" id="IPR046496">
    <property type="entry name" value="DUF6589"/>
</dbReference>
<dbReference type="InterPro" id="IPR013087">
    <property type="entry name" value="Znf_C2H2_type"/>
</dbReference>
<dbReference type="PROSITE" id="PS00028">
    <property type="entry name" value="ZINC_FINGER_C2H2_1"/>
    <property type="match status" value="1"/>
</dbReference>
<comment type="caution">
    <text evidence="6">The sequence shown here is derived from an EMBL/GenBank/DDBJ whole genome shotgun (WGS) entry which is preliminary data.</text>
</comment>
<dbReference type="EMBL" id="LSMT01000219">
    <property type="protein sequence ID" value="PFX23062.1"/>
    <property type="molecule type" value="Genomic_DNA"/>
</dbReference>
<feature type="region of interest" description="Disordered" evidence="3">
    <location>
        <begin position="98"/>
        <end position="150"/>
    </location>
</feature>
<dbReference type="STRING" id="50429.A0A2B4S3G2"/>
<dbReference type="InterPro" id="IPR012934">
    <property type="entry name" value="Znf_AD"/>
</dbReference>
<feature type="compositionally biased region" description="Basic and acidic residues" evidence="3">
    <location>
        <begin position="98"/>
        <end position="107"/>
    </location>
</feature>
<accession>A0A2B4S3G2</accession>
<dbReference type="GO" id="GO:0008270">
    <property type="term" value="F:zinc ion binding"/>
    <property type="evidence" value="ECO:0007669"/>
    <property type="project" value="UniProtKB-UniRule"/>
</dbReference>
<feature type="binding site" evidence="2">
    <location>
        <position position="75"/>
    </location>
    <ligand>
        <name>Zn(2+)</name>
        <dbReference type="ChEBI" id="CHEBI:29105"/>
    </ligand>
</feature>
<feature type="region of interest" description="Disordered" evidence="3">
    <location>
        <begin position="1"/>
        <end position="20"/>
    </location>
</feature>
<dbReference type="PROSITE" id="PS50157">
    <property type="entry name" value="ZINC_FINGER_C2H2_2"/>
    <property type="match status" value="1"/>
</dbReference>
<feature type="domain" description="ZAD" evidence="5">
    <location>
        <begin position="21"/>
        <end position="99"/>
    </location>
</feature>
<evidence type="ECO:0000256" key="3">
    <source>
        <dbReference type="SAM" id="MobiDB-lite"/>
    </source>
</evidence>